<proteinExistence type="predicted"/>
<evidence type="ECO:0000313" key="1">
    <source>
        <dbReference type="EMBL" id="OLP79523.1"/>
    </source>
</evidence>
<accession>A0A1Q9C9A1</accession>
<reference evidence="1 2" key="1">
    <citation type="submission" date="2016-02" db="EMBL/GenBank/DDBJ databases">
        <title>Genome analysis of coral dinoflagellate symbionts highlights evolutionary adaptations to a symbiotic lifestyle.</title>
        <authorList>
            <person name="Aranda M."/>
            <person name="Li Y."/>
            <person name="Liew Y.J."/>
            <person name="Baumgarten S."/>
            <person name="Simakov O."/>
            <person name="Wilson M."/>
            <person name="Piel J."/>
            <person name="Ashoor H."/>
            <person name="Bougouffa S."/>
            <person name="Bajic V.B."/>
            <person name="Ryu T."/>
            <person name="Ravasi T."/>
            <person name="Bayer T."/>
            <person name="Micklem G."/>
            <person name="Kim H."/>
            <person name="Bhak J."/>
            <person name="Lajeunesse T.C."/>
            <person name="Voolstra C.R."/>
        </authorList>
    </citation>
    <scope>NUCLEOTIDE SEQUENCE [LARGE SCALE GENOMIC DNA]</scope>
    <source>
        <strain evidence="1 2">CCMP2467</strain>
    </source>
</reference>
<keyword evidence="2" id="KW-1185">Reference proteome</keyword>
<protein>
    <submittedName>
        <fullName evidence="1">Uncharacterized protein</fullName>
    </submittedName>
</protein>
<dbReference type="Proteomes" id="UP000186817">
    <property type="component" value="Unassembled WGS sequence"/>
</dbReference>
<name>A0A1Q9C9A1_SYMMI</name>
<evidence type="ECO:0000313" key="2">
    <source>
        <dbReference type="Proteomes" id="UP000186817"/>
    </source>
</evidence>
<sequence length="344" mass="38454">MRLWPLQSSDLRTWPESVRSQLVACLDAHSLASLQAASLFLAPLATERWDDYDTAVRALMLYQLGPDEQRSKCPSRQKHLIWFDVGRACSSSALSNFFPCRSKAGASLIFRRSILEQPRPTADAPSILTLLQRAGLEKFGRSAWSFRWLMRLWAFGLVTATCALDARSTAIDCISCVEMEGSWQLDSCHTEDLGDCPIADADCCTNAECCVTSGCRSPEDMLVENPFAHPVSCHRCCEESPEGCKFRTYVDGAATYSEPHYNVEEIAPGKNCADVWPDPSVTCPPCAYCDLHTEQGLLQRLSECNCEMIHADCREETSCECYCQKQAQGLVRCPHLLRRLRSEL</sequence>
<gene>
    <name evidence="1" type="ORF">AK812_SmicGene40176</name>
</gene>
<dbReference type="EMBL" id="LSRX01001474">
    <property type="protein sequence ID" value="OLP79523.1"/>
    <property type="molecule type" value="Genomic_DNA"/>
</dbReference>
<dbReference type="OrthoDB" id="425644at2759"/>
<organism evidence="1 2">
    <name type="scientific">Symbiodinium microadriaticum</name>
    <name type="common">Dinoflagellate</name>
    <name type="synonym">Zooxanthella microadriatica</name>
    <dbReference type="NCBI Taxonomy" id="2951"/>
    <lineage>
        <taxon>Eukaryota</taxon>
        <taxon>Sar</taxon>
        <taxon>Alveolata</taxon>
        <taxon>Dinophyceae</taxon>
        <taxon>Suessiales</taxon>
        <taxon>Symbiodiniaceae</taxon>
        <taxon>Symbiodinium</taxon>
    </lineage>
</organism>
<dbReference type="AlphaFoldDB" id="A0A1Q9C9A1"/>
<comment type="caution">
    <text evidence="1">The sequence shown here is derived from an EMBL/GenBank/DDBJ whole genome shotgun (WGS) entry which is preliminary data.</text>
</comment>